<dbReference type="InterPro" id="IPR000387">
    <property type="entry name" value="Tyr_Pase_dom"/>
</dbReference>
<dbReference type="InterPro" id="IPR029021">
    <property type="entry name" value="Prot-tyrosine_phosphatase-like"/>
</dbReference>
<dbReference type="GO" id="GO:0016791">
    <property type="term" value="F:phosphatase activity"/>
    <property type="evidence" value="ECO:0007669"/>
    <property type="project" value="UniProtKB-ARBA"/>
</dbReference>
<dbReference type="Gene3D" id="3.90.190.10">
    <property type="entry name" value="Protein tyrosine phosphatase superfamily"/>
    <property type="match status" value="1"/>
</dbReference>
<reference evidence="3 4" key="1">
    <citation type="submission" date="2016-11" db="EMBL/GenBank/DDBJ databases">
        <title>The macronuclear genome of Stentor coeruleus: a giant cell with tiny introns.</title>
        <authorList>
            <person name="Slabodnick M."/>
            <person name="Ruby J.G."/>
            <person name="Reiff S.B."/>
            <person name="Swart E.C."/>
            <person name="Gosai S."/>
            <person name="Prabakaran S."/>
            <person name="Witkowska E."/>
            <person name="Larue G.E."/>
            <person name="Fisher S."/>
            <person name="Freeman R.M."/>
            <person name="Gunawardena J."/>
            <person name="Chu W."/>
            <person name="Stover N.A."/>
            <person name="Gregory B.D."/>
            <person name="Nowacki M."/>
            <person name="Derisi J."/>
            <person name="Roy S.W."/>
            <person name="Marshall W.F."/>
            <person name="Sood P."/>
        </authorList>
    </citation>
    <scope>NUCLEOTIDE SEQUENCE [LARGE SCALE GENOMIC DNA]</scope>
    <source>
        <strain evidence="3">WM001</strain>
    </source>
</reference>
<dbReference type="Proteomes" id="UP000187209">
    <property type="component" value="Unassembled WGS sequence"/>
</dbReference>
<name>A0A1R2C3S6_9CILI</name>
<gene>
    <name evidence="3" type="ORF">SteCoe_15374</name>
</gene>
<evidence type="ECO:0000256" key="1">
    <source>
        <dbReference type="ARBA" id="ARBA00022801"/>
    </source>
</evidence>
<protein>
    <recommendedName>
        <fullName evidence="2">Tyrosine specific protein phosphatases domain-containing protein</fullName>
    </recommendedName>
</protein>
<keyword evidence="1" id="KW-0378">Hydrolase</keyword>
<dbReference type="InterPro" id="IPR057023">
    <property type="entry name" value="PTP-SAK"/>
</dbReference>
<dbReference type="OrthoDB" id="266663at2759"/>
<evidence type="ECO:0000259" key="2">
    <source>
        <dbReference type="PROSITE" id="PS50056"/>
    </source>
</evidence>
<dbReference type="SUPFAM" id="SSF52799">
    <property type="entry name" value="(Phosphotyrosine protein) phosphatases II"/>
    <property type="match status" value="1"/>
</dbReference>
<dbReference type="AlphaFoldDB" id="A0A1R2C3S6"/>
<dbReference type="PANTHER" id="PTHR23339">
    <property type="entry name" value="TYROSINE SPECIFIC PROTEIN PHOSPHATASE AND DUAL SPECIFICITY PROTEIN PHOSPHATASE"/>
    <property type="match status" value="1"/>
</dbReference>
<evidence type="ECO:0000313" key="3">
    <source>
        <dbReference type="EMBL" id="OMJ83647.1"/>
    </source>
</evidence>
<feature type="domain" description="Tyrosine specific protein phosphatases" evidence="2">
    <location>
        <begin position="108"/>
        <end position="163"/>
    </location>
</feature>
<dbReference type="PROSITE" id="PS50056">
    <property type="entry name" value="TYR_PHOSPHATASE_2"/>
    <property type="match status" value="1"/>
</dbReference>
<keyword evidence="4" id="KW-1185">Reference proteome</keyword>
<dbReference type="InterPro" id="IPR050561">
    <property type="entry name" value="PTP"/>
</dbReference>
<dbReference type="Pfam" id="PF22784">
    <property type="entry name" value="PTP-SAK"/>
    <property type="match status" value="1"/>
</dbReference>
<organism evidence="3 4">
    <name type="scientific">Stentor coeruleus</name>
    <dbReference type="NCBI Taxonomy" id="5963"/>
    <lineage>
        <taxon>Eukaryota</taxon>
        <taxon>Sar</taxon>
        <taxon>Alveolata</taxon>
        <taxon>Ciliophora</taxon>
        <taxon>Postciliodesmatophora</taxon>
        <taxon>Heterotrichea</taxon>
        <taxon>Heterotrichida</taxon>
        <taxon>Stentoridae</taxon>
        <taxon>Stentor</taxon>
    </lineage>
</organism>
<sequence length="185" mass="20951">MNQSCQIKISIVASNENGGKLGLCQCPGKKLTKGRDGKEHIRDLHSDLLNFKERGVRTIVCLLNDSELRSLGVQPQQYKILTKNLDIEFIQYPILEMAPPDNIESLENQVLIPIANIFTQNGFIVIHCRGGIGRAGTVAGCFLKKLRFFSNFSAAVQHLRKKRDKRCIESRKQEDFVKTYFSLMP</sequence>
<evidence type="ECO:0000313" key="4">
    <source>
        <dbReference type="Proteomes" id="UP000187209"/>
    </source>
</evidence>
<dbReference type="EMBL" id="MPUH01000296">
    <property type="protein sequence ID" value="OMJ83647.1"/>
    <property type="molecule type" value="Genomic_DNA"/>
</dbReference>
<comment type="caution">
    <text evidence="3">The sequence shown here is derived from an EMBL/GenBank/DDBJ whole genome shotgun (WGS) entry which is preliminary data.</text>
</comment>
<proteinExistence type="predicted"/>
<accession>A0A1R2C3S6</accession>